<reference evidence="1 2" key="1">
    <citation type="submission" date="2014-04" db="EMBL/GenBank/DDBJ databases">
        <authorList>
            <consortium name="DOE Joint Genome Institute"/>
            <person name="Kuo A."/>
            <person name="Gay G."/>
            <person name="Dore J."/>
            <person name="Kohler A."/>
            <person name="Nagy L.G."/>
            <person name="Floudas D."/>
            <person name="Copeland A."/>
            <person name="Barry K.W."/>
            <person name="Cichocki N."/>
            <person name="Veneault-Fourrey C."/>
            <person name="LaButti K."/>
            <person name="Lindquist E.A."/>
            <person name="Lipzen A."/>
            <person name="Lundell T."/>
            <person name="Morin E."/>
            <person name="Murat C."/>
            <person name="Sun H."/>
            <person name="Tunlid A."/>
            <person name="Henrissat B."/>
            <person name="Grigoriev I.V."/>
            <person name="Hibbett D.S."/>
            <person name="Martin F."/>
            <person name="Nordberg H.P."/>
            <person name="Cantor M.N."/>
            <person name="Hua S.X."/>
        </authorList>
    </citation>
    <scope>NUCLEOTIDE SEQUENCE [LARGE SCALE GENOMIC DNA]</scope>
    <source>
        <strain evidence="2">h7</strain>
    </source>
</reference>
<gene>
    <name evidence="1" type="ORF">M413DRAFT_50015</name>
</gene>
<name>A0A0C3BG66_HEBCY</name>
<evidence type="ECO:0000313" key="2">
    <source>
        <dbReference type="Proteomes" id="UP000053424"/>
    </source>
</evidence>
<evidence type="ECO:0008006" key="3">
    <source>
        <dbReference type="Google" id="ProtNLM"/>
    </source>
</evidence>
<evidence type="ECO:0000313" key="1">
    <source>
        <dbReference type="EMBL" id="KIM35720.1"/>
    </source>
</evidence>
<dbReference type="HOGENOM" id="CLU_043173_1_0_1"/>
<dbReference type="SUPFAM" id="SSF52540">
    <property type="entry name" value="P-loop containing nucleoside triphosphate hydrolases"/>
    <property type="match status" value="1"/>
</dbReference>
<dbReference type="OrthoDB" id="3247165at2759"/>
<protein>
    <recommendedName>
        <fullName evidence="3">ATP-dependent DNA helicase</fullName>
    </recommendedName>
</protein>
<dbReference type="EMBL" id="KN831815">
    <property type="protein sequence ID" value="KIM35720.1"/>
    <property type="molecule type" value="Genomic_DNA"/>
</dbReference>
<keyword evidence="2" id="KW-1185">Reference proteome</keyword>
<feature type="non-terminal residue" evidence="1">
    <location>
        <position position="1"/>
    </location>
</feature>
<reference evidence="2" key="2">
    <citation type="submission" date="2015-01" db="EMBL/GenBank/DDBJ databases">
        <title>Evolutionary Origins and Diversification of the Mycorrhizal Mutualists.</title>
        <authorList>
            <consortium name="DOE Joint Genome Institute"/>
            <consortium name="Mycorrhizal Genomics Consortium"/>
            <person name="Kohler A."/>
            <person name="Kuo A."/>
            <person name="Nagy L.G."/>
            <person name="Floudas D."/>
            <person name="Copeland A."/>
            <person name="Barry K.W."/>
            <person name="Cichocki N."/>
            <person name="Veneault-Fourrey C."/>
            <person name="LaButti K."/>
            <person name="Lindquist E.A."/>
            <person name="Lipzen A."/>
            <person name="Lundell T."/>
            <person name="Morin E."/>
            <person name="Murat C."/>
            <person name="Riley R."/>
            <person name="Ohm R."/>
            <person name="Sun H."/>
            <person name="Tunlid A."/>
            <person name="Henrissat B."/>
            <person name="Grigoriev I.V."/>
            <person name="Hibbett D.S."/>
            <person name="Martin F."/>
        </authorList>
    </citation>
    <scope>NUCLEOTIDE SEQUENCE [LARGE SCALE GENOMIC DNA]</scope>
    <source>
        <strain evidence="2">h7</strain>
    </source>
</reference>
<accession>A0A0C3BG66</accession>
<organism evidence="1 2">
    <name type="scientific">Hebeloma cylindrosporum</name>
    <dbReference type="NCBI Taxonomy" id="76867"/>
    <lineage>
        <taxon>Eukaryota</taxon>
        <taxon>Fungi</taxon>
        <taxon>Dikarya</taxon>
        <taxon>Basidiomycota</taxon>
        <taxon>Agaricomycotina</taxon>
        <taxon>Agaricomycetes</taxon>
        <taxon>Agaricomycetidae</taxon>
        <taxon>Agaricales</taxon>
        <taxon>Agaricineae</taxon>
        <taxon>Hymenogastraceae</taxon>
        <taxon>Hebeloma</taxon>
    </lineage>
</organism>
<dbReference type="AlphaFoldDB" id="A0A0C3BG66"/>
<dbReference type="InterPro" id="IPR027417">
    <property type="entry name" value="P-loop_NTPase"/>
</dbReference>
<dbReference type="Proteomes" id="UP000053424">
    <property type="component" value="Unassembled WGS sequence"/>
</dbReference>
<proteinExistence type="predicted"/>
<sequence length="356" mass="39750">MVFAGDFAQLPPAMGGENVSLYSRVIGAISSNIKSQEEAIGKALWHQVTTVVILRKNMRQQKVSDANKQFRKLLENLRYKSCAAEDIAFCRSLITSTVPGNHCITDDEFRNTSIITGRNIHKDEINRVGKSNATGKKGRHVGNITDEIQQSLWDQPPSSTDKLIAGKLSLCIGLPIIQFEGLPENVVPLTRSSTTIRASLPNDNAIFISRSQVEVLVNFAMTDFASQGKTRPKNPVDLHNLQTHQAYYTALSRSSTAEGTIILQGFDTQKMTGGASGALRQEFREIELLDKITNLRYLGKLHKSVIGCTRNQVIKCFREWKDERTWTAHFLNMQNGALSNILNQFKLLLQGQKTFE</sequence>
<dbReference type="STRING" id="686832.A0A0C3BG66"/>